<dbReference type="STRING" id="658196.A0A397SK96"/>
<dbReference type="OrthoDB" id="2428671at2759"/>
<feature type="non-terminal residue" evidence="1">
    <location>
        <position position="144"/>
    </location>
</feature>
<dbReference type="AlphaFoldDB" id="A0A397SK96"/>
<sequence length="144" mass="16798">MDQLINHKHKIDILLSNDTSLSKPTQITVKPKRKSKLKILCNECNREGKRLDKSHQVCQNCYKAKSIYKPSGNKVIDDFIRDTLWDNNKFVGKMEFVPYDQFKDIKFIAEGGFSKIYKATWIDGPIRGWNKSNQNYSRVKSKIV</sequence>
<name>A0A397SK96_9GLOM</name>
<accession>A0A397SK96</accession>
<reference evidence="1 2" key="1">
    <citation type="submission" date="2018-06" db="EMBL/GenBank/DDBJ databases">
        <title>Comparative genomics reveals the genomic features of Rhizophagus irregularis, R. cerebriforme, R. diaphanum and Gigaspora rosea, and their symbiotic lifestyle signature.</title>
        <authorList>
            <person name="Morin E."/>
            <person name="San Clemente H."/>
            <person name="Chen E.C.H."/>
            <person name="De La Providencia I."/>
            <person name="Hainaut M."/>
            <person name="Kuo A."/>
            <person name="Kohler A."/>
            <person name="Murat C."/>
            <person name="Tang N."/>
            <person name="Roy S."/>
            <person name="Loubradou J."/>
            <person name="Henrissat B."/>
            <person name="Grigoriev I.V."/>
            <person name="Corradi N."/>
            <person name="Roux C."/>
            <person name="Martin F.M."/>
        </authorList>
    </citation>
    <scope>NUCLEOTIDE SEQUENCE [LARGE SCALE GENOMIC DNA]</scope>
    <source>
        <strain evidence="1 2">DAOM 227022</strain>
    </source>
</reference>
<organism evidence="1 2">
    <name type="scientific">Glomus cerebriforme</name>
    <dbReference type="NCBI Taxonomy" id="658196"/>
    <lineage>
        <taxon>Eukaryota</taxon>
        <taxon>Fungi</taxon>
        <taxon>Fungi incertae sedis</taxon>
        <taxon>Mucoromycota</taxon>
        <taxon>Glomeromycotina</taxon>
        <taxon>Glomeromycetes</taxon>
        <taxon>Glomerales</taxon>
        <taxon>Glomeraceae</taxon>
        <taxon>Glomus</taxon>
    </lineage>
</organism>
<proteinExistence type="predicted"/>
<dbReference type="Gene3D" id="1.10.10.1010">
    <property type="entry name" value="Intein homing endonuclease, domain IV"/>
    <property type="match status" value="1"/>
</dbReference>
<dbReference type="EMBL" id="QKYT01000354">
    <property type="protein sequence ID" value="RIA86620.1"/>
    <property type="molecule type" value="Genomic_DNA"/>
</dbReference>
<comment type="caution">
    <text evidence="1">The sequence shown here is derived from an EMBL/GenBank/DDBJ whole genome shotgun (WGS) entry which is preliminary data.</text>
</comment>
<protein>
    <recommendedName>
        <fullName evidence="3">Protein kinase domain-containing protein</fullName>
    </recommendedName>
</protein>
<dbReference type="Proteomes" id="UP000265703">
    <property type="component" value="Unassembled WGS sequence"/>
</dbReference>
<keyword evidence="2" id="KW-1185">Reference proteome</keyword>
<gene>
    <name evidence="1" type="ORF">C1645_829029</name>
</gene>
<evidence type="ECO:0008006" key="3">
    <source>
        <dbReference type="Google" id="ProtNLM"/>
    </source>
</evidence>
<evidence type="ECO:0000313" key="2">
    <source>
        <dbReference type="Proteomes" id="UP000265703"/>
    </source>
</evidence>
<evidence type="ECO:0000313" key="1">
    <source>
        <dbReference type="EMBL" id="RIA86620.1"/>
    </source>
</evidence>